<reference evidence="1 2" key="1">
    <citation type="submission" date="2018-05" db="EMBL/GenBank/DDBJ databases">
        <title>Genomic Encyclopedia of Type Strains, Phase IV (KMG-IV): sequencing the most valuable type-strain genomes for metagenomic binning, comparative biology and taxonomic classification.</title>
        <authorList>
            <person name="Goeker M."/>
        </authorList>
    </citation>
    <scope>NUCLEOTIDE SEQUENCE [LARGE SCALE GENOMIC DNA]</scope>
    <source>
        <strain evidence="1 2">DSM 6462</strain>
    </source>
</reference>
<dbReference type="EMBL" id="QJJK01000004">
    <property type="protein sequence ID" value="PXW60168.1"/>
    <property type="molecule type" value="Genomic_DNA"/>
</dbReference>
<comment type="caution">
    <text evidence="1">The sequence shown here is derived from an EMBL/GenBank/DDBJ whole genome shotgun (WGS) entry which is preliminary data.</text>
</comment>
<dbReference type="RefSeq" id="WP_110374513.1">
    <property type="nucleotide sequence ID" value="NZ_JAHBRY010000001.1"/>
</dbReference>
<dbReference type="PANTHER" id="PTHR36302">
    <property type="entry name" value="BLR7088 PROTEIN"/>
    <property type="match status" value="1"/>
</dbReference>
<organism evidence="1 2">
    <name type="scientific">Chelatococcus asaccharovorans</name>
    <dbReference type="NCBI Taxonomy" id="28210"/>
    <lineage>
        <taxon>Bacteria</taxon>
        <taxon>Pseudomonadati</taxon>
        <taxon>Pseudomonadota</taxon>
        <taxon>Alphaproteobacteria</taxon>
        <taxon>Hyphomicrobiales</taxon>
        <taxon>Chelatococcaceae</taxon>
        <taxon>Chelatococcus</taxon>
    </lineage>
</organism>
<dbReference type="InterPro" id="IPR058248">
    <property type="entry name" value="Lxx211020-like"/>
</dbReference>
<dbReference type="PANTHER" id="PTHR36302:SF1">
    <property type="entry name" value="COPPER CHAPERONE PCU(A)C"/>
    <property type="match status" value="1"/>
</dbReference>
<dbReference type="InterPro" id="IPR007410">
    <property type="entry name" value="LpqE-like"/>
</dbReference>
<evidence type="ECO:0000313" key="2">
    <source>
        <dbReference type="Proteomes" id="UP000248021"/>
    </source>
</evidence>
<evidence type="ECO:0000313" key="1">
    <source>
        <dbReference type="EMBL" id="PXW60168.1"/>
    </source>
</evidence>
<dbReference type="Proteomes" id="UP000248021">
    <property type="component" value="Unassembled WGS sequence"/>
</dbReference>
<dbReference type="Gene3D" id="2.60.40.1890">
    <property type="entry name" value="PCu(A)C copper chaperone"/>
    <property type="match status" value="1"/>
</dbReference>
<dbReference type="Pfam" id="PF04314">
    <property type="entry name" value="PCuAC"/>
    <property type="match status" value="1"/>
</dbReference>
<dbReference type="OrthoDB" id="9796962at2"/>
<protein>
    <recommendedName>
        <fullName evidence="3">Copper(I)-binding protein</fullName>
    </recommendedName>
</protein>
<proteinExistence type="predicted"/>
<evidence type="ECO:0008006" key="3">
    <source>
        <dbReference type="Google" id="ProtNLM"/>
    </source>
</evidence>
<sequence length="188" mass="19846">MSSFLSRRAWSASAPLCLFRSLEEKLGLVALAIGMIFASAQTVFAHDMAVGPITVSQPWSRATPGGAKVAGGYLVIRNTGDQPDRLIAATSGISGRTEIHEMAVKDGIMTMRPLADGLTVPAKGEVVLKPGSYHLMFVDLKNGLKEGEPFKARLTFEKAGPIDLTFDVRAIGASDAGDHMGHGKSAGH</sequence>
<keyword evidence="2" id="KW-1185">Reference proteome</keyword>
<accession>A0A2V3UBB6</accession>
<gene>
    <name evidence="1" type="ORF">C7450_104220</name>
</gene>
<dbReference type="SUPFAM" id="SSF110087">
    <property type="entry name" value="DR1885-like metal-binding protein"/>
    <property type="match status" value="1"/>
</dbReference>
<name>A0A2V3UBB6_9HYPH</name>
<dbReference type="AlphaFoldDB" id="A0A2V3UBB6"/>
<dbReference type="InterPro" id="IPR036182">
    <property type="entry name" value="PCuAC_sf"/>
</dbReference>